<protein>
    <submittedName>
        <fullName evidence="1">Four helix bundle protein</fullName>
    </submittedName>
</protein>
<organism evidence="1 2">
    <name type="scientific">Candidatus Roizmanbacteria bacterium CG_4_10_14_0_8_um_filter_33_9</name>
    <dbReference type="NCBI Taxonomy" id="1974826"/>
    <lineage>
        <taxon>Bacteria</taxon>
        <taxon>Candidatus Roizmaniibacteriota</taxon>
    </lineage>
</organism>
<dbReference type="Gene3D" id="1.20.1440.60">
    <property type="entry name" value="23S rRNA-intervening sequence"/>
    <property type="match status" value="1"/>
</dbReference>
<comment type="caution">
    <text evidence="1">The sequence shown here is derived from an EMBL/GenBank/DDBJ whole genome shotgun (WGS) entry which is preliminary data.</text>
</comment>
<dbReference type="PANTHER" id="PTHR38471">
    <property type="entry name" value="FOUR HELIX BUNDLE PROTEIN"/>
    <property type="match status" value="1"/>
</dbReference>
<dbReference type="NCBIfam" id="TIGR02436">
    <property type="entry name" value="four helix bundle protein"/>
    <property type="match status" value="1"/>
</dbReference>
<sequence>MIHSFKDLRVWQVAHRLTLEIYKVTNLFPDKEKFGIISQIRRSSSSVGANIVEGHSRKSTKEFIQFLFQARGSLAETVYFIILATDLGYLKKDKSDYLQQHYELLGKQLNALITSLKNKT</sequence>
<dbReference type="AlphaFoldDB" id="A0A2M7QI77"/>
<proteinExistence type="predicted"/>
<dbReference type="Proteomes" id="UP000229401">
    <property type="component" value="Unassembled WGS sequence"/>
</dbReference>
<name>A0A2M7QI77_9BACT</name>
<dbReference type="SUPFAM" id="SSF158446">
    <property type="entry name" value="IVS-encoded protein-like"/>
    <property type="match status" value="1"/>
</dbReference>
<reference evidence="2" key="1">
    <citation type="submission" date="2017-09" db="EMBL/GenBank/DDBJ databases">
        <title>Depth-based differentiation of microbial function through sediment-hosted aquifers and enrichment of novel symbionts in the deep terrestrial subsurface.</title>
        <authorList>
            <person name="Probst A.J."/>
            <person name="Ladd B."/>
            <person name="Jarett J.K."/>
            <person name="Geller-Mcgrath D.E."/>
            <person name="Sieber C.M.K."/>
            <person name="Emerson J.B."/>
            <person name="Anantharaman K."/>
            <person name="Thomas B.C."/>
            <person name="Malmstrom R."/>
            <person name="Stieglmeier M."/>
            <person name="Klingl A."/>
            <person name="Woyke T."/>
            <person name="Ryan C.M."/>
            <person name="Banfield J.F."/>
        </authorList>
    </citation>
    <scope>NUCLEOTIDE SEQUENCE [LARGE SCALE GENOMIC DNA]</scope>
</reference>
<evidence type="ECO:0000313" key="1">
    <source>
        <dbReference type="EMBL" id="PIY71570.1"/>
    </source>
</evidence>
<accession>A0A2M7QI77</accession>
<dbReference type="Pfam" id="PF05635">
    <property type="entry name" value="23S_rRNA_IVP"/>
    <property type="match status" value="1"/>
</dbReference>
<dbReference type="EMBL" id="PFLI01000186">
    <property type="protein sequence ID" value="PIY71570.1"/>
    <property type="molecule type" value="Genomic_DNA"/>
</dbReference>
<gene>
    <name evidence="1" type="ORF">COY87_05465</name>
</gene>
<dbReference type="InterPro" id="IPR012657">
    <property type="entry name" value="23S_rRNA-intervening_sequence"/>
</dbReference>
<dbReference type="InterPro" id="IPR036583">
    <property type="entry name" value="23S_rRNA_IVS_sf"/>
</dbReference>
<dbReference type="CDD" id="cd16377">
    <property type="entry name" value="23S_rRNA_IVP_like"/>
    <property type="match status" value="1"/>
</dbReference>
<dbReference type="PANTHER" id="PTHR38471:SF2">
    <property type="entry name" value="FOUR HELIX BUNDLE PROTEIN"/>
    <property type="match status" value="1"/>
</dbReference>
<evidence type="ECO:0000313" key="2">
    <source>
        <dbReference type="Proteomes" id="UP000229401"/>
    </source>
</evidence>